<evidence type="ECO:0000313" key="1">
    <source>
        <dbReference type="EMBL" id="KAI8008713.1"/>
    </source>
</evidence>
<proteinExistence type="predicted"/>
<gene>
    <name evidence="1" type="ORF">LOK49_LG07G02329</name>
</gene>
<sequence length="310" mass="34365">MLNRNLLEWVNSTGWAYMTHTIAGEGRVRILCRDSLRWSLPCSKTTSFWSIFFFFLFPSCVPSSSSHVTLPPRNQPSGVQITDLVVFFTSLSLSATRCNDNDHYLSSPHFENHELYCSGFGLVLYILPLSLFFSQLRWLLSALKAAITTDPTLASPPGPCGTPTSPLDQIIADHDHRSHRHFSSQQGLHGYLPSNSVPSSLSTPLSHNFSKPIHAHVFNATALLSLDLSQLSPDPSLLKFPPFKPRLTWTYPPISSMGLCGMSHQLTHLGTLNLSSNRSPMRSDRTDGFCDGELGFPKTTTSEDSQWGPS</sequence>
<dbReference type="Proteomes" id="UP001060215">
    <property type="component" value="Chromosome 7"/>
</dbReference>
<evidence type="ECO:0000313" key="2">
    <source>
        <dbReference type="Proteomes" id="UP001060215"/>
    </source>
</evidence>
<protein>
    <submittedName>
        <fullName evidence="1">Uncharacterized protein</fullName>
    </submittedName>
</protein>
<accession>A0ACC0H795</accession>
<dbReference type="EMBL" id="CM045764">
    <property type="protein sequence ID" value="KAI8008713.1"/>
    <property type="molecule type" value="Genomic_DNA"/>
</dbReference>
<keyword evidence="2" id="KW-1185">Reference proteome</keyword>
<reference evidence="1 2" key="1">
    <citation type="journal article" date="2022" name="Plant J.">
        <title>Chromosome-level genome of Camellia lanceoleosa provides a valuable resource for understanding genome evolution and self-incompatibility.</title>
        <authorList>
            <person name="Gong W."/>
            <person name="Xiao S."/>
            <person name="Wang L."/>
            <person name="Liao Z."/>
            <person name="Chang Y."/>
            <person name="Mo W."/>
            <person name="Hu G."/>
            <person name="Li W."/>
            <person name="Zhao G."/>
            <person name="Zhu H."/>
            <person name="Hu X."/>
            <person name="Ji K."/>
            <person name="Xiang X."/>
            <person name="Song Q."/>
            <person name="Yuan D."/>
            <person name="Jin S."/>
            <person name="Zhang L."/>
        </authorList>
    </citation>
    <scope>NUCLEOTIDE SEQUENCE [LARGE SCALE GENOMIC DNA]</scope>
    <source>
        <strain evidence="1">SQ_2022a</strain>
    </source>
</reference>
<organism evidence="1 2">
    <name type="scientific">Camellia lanceoleosa</name>
    <dbReference type="NCBI Taxonomy" id="1840588"/>
    <lineage>
        <taxon>Eukaryota</taxon>
        <taxon>Viridiplantae</taxon>
        <taxon>Streptophyta</taxon>
        <taxon>Embryophyta</taxon>
        <taxon>Tracheophyta</taxon>
        <taxon>Spermatophyta</taxon>
        <taxon>Magnoliopsida</taxon>
        <taxon>eudicotyledons</taxon>
        <taxon>Gunneridae</taxon>
        <taxon>Pentapetalae</taxon>
        <taxon>asterids</taxon>
        <taxon>Ericales</taxon>
        <taxon>Theaceae</taxon>
        <taxon>Camellia</taxon>
    </lineage>
</organism>
<name>A0ACC0H795_9ERIC</name>
<comment type="caution">
    <text evidence="1">The sequence shown here is derived from an EMBL/GenBank/DDBJ whole genome shotgun (WGS) entry which is preliminary data.</text>
</comment>